<dbReference type="InterPro" id="IPR045191">
    <property type="entry name" value="MBR1/2-like"/>
</dbReference>
<accession>A0AAN9E1B6</accession>
<evidence type="ECO:0000313" key="11">
    <source>
        <dbReference type="Proteomes" id="UP001372338"/>
    </source>
</evidence>
<dbReference type="EMBL" id="JAYWIO010000008">
    <property type="protein sequence ID" value="KAK7244221.1"/>
    <property type="molecule type" value="Genomic_DNA"/>
</dbReference>
<dbReference type="GO" id="GO:0061630">
    <property type="term" value="F:ubiquitin protein ligase activity"/>
    <property type="evidence" value="ECO:0007669"/>
    <property type="project" value="UniProtKB-EC"/>
</dbReference>
<dbReference type="AlphaFoldDB" id="A0AAN9E1B6"/>
<dbReference type="CDD" id="cd16469">
    <property type="entry name" value="RING-H2_RNF24-like"/>
    <property type="match status" value="1"/>
</dbReference>
<dbReference type="PANTHER" id="PTHR22937">
    <property type="entry name" value="E3 UBIQUITIN-PROTEIN LIGASE RNF165"/>
    <property type="match status" value="1"/>
</dbReference>
<evidence type="ECO:0000256" key="3">
    <source>
        <dbReference type="ARBA" id="ARBA00022679"/>
    </source>
</evidence>
<sequence length="529" mass="58091">MDRMTDSEMDQQRQGYFHSDPCIVLRGSASSSQPNIRTMMAASGNTTNVDSYYVQDAYDNSRVYGLAQYNGIQPQHNLDMGAAAAANLYYGMNPSSSTGVFPLPLNHRASDQLPGSSTFAVSGGSSDNFGRSSGFMDDARGPYKRKIAEGIRGNHQYFNASASSSVAPTNARHTDGVAMNPMMDTASFSLHTPSLMEVGPHGSAWNRSGDSIMVHDHNHLIRGNYLGQHFPPAAPPWFDQQLNGNSNDGHATAWNQPLPMPYMQAPNVNGSSLETASMGLQRYHDAVSNRNGLRFPHPPPANHQHHNYHHPALPPMQGVRGHNINFHPPVTTASFRVPTNPSRGAMIPTQTGFEMVPRQVGPAPSAGLRVYQPHRAIMPETTLAHRNLPPMGFLQVDDVALIDEVGNLVDHHRDMRLDIEDMSYEDLLALGERIGKVSTGLSEETITAQLKTKSYLTPATTINLEEPASAEQESDSCIICQDEYKDQEKIGILRCEHEYHADCLMKWLLVKNVCPICKSEALAPGRKDV</sequence>
<dbReference type="Pfam" id="PF13639">
    <property type="entry name" value="zf-RING_2"/>
    <property type="match status" value="1"/>
</dbReference>
<proteinExistence type="predicted"/>
<name>A0AAN9E1B6_CROPI</name>
<evidence type="ECO:0000256" key="1">
    <source>
        <dbReference type="ARBA" id="ARBA00000900"/>
    </source>
</evidence>
<dbReference type="FunFam" id="3.30.40.10:FF:000615">
    <property type="entry name" value="E3 ubiquitin ligase BIG BROTHER"/>
    <property type="match status" value="1"/>
</dbReference>
<dbReference type="EC" id="2.3.2.27" evidence="2"/>
<comment type="caution">
    <text evidence="10">The sequence shown here is derived from an EMBL/GenBank/DDBJ whole genome shotgun (WGS) entry which is preliminary data.</text>
</comment>
<dbReference type="InterPro" id="IPR013083">
    <property type="entry name" value="Znf_RING/FYVE/PHD"/>
</dbReference>
<keyword evidence="7" id="KW-0862">Zinc</keyword>
<gene>
    <name evidence="10" type="ORF">RIF29_39040</name>
</gene>
<dbReference type="Gene3D" id="3.30.40.10">
    <property type="entry name" value="Zinc/RING finger domain, C3HC4 (zinc finger)"/>
    <property type="match status" value="1"/>
</dbReference>
<dbReference type="SUPFAM" id="SSF57850">
    <property type="entry name" value="RING/U-box"/>
    <property type="match status" value="1"/>
</dbReference>
<comment type="catalytic activity">
    <reaction evidence="1">
        <text>S-ubiquitinyl-[E2 ubiquitin-conjugating enzyme]-L-cysteine + [acceptor protein]-L-lysine = [E2 ubiquitin-conjugating enzyme]-L-cysteine + N(6)-ubiquitinyl-[acceptor protein]-L-lysine.</text>
        <dbReference type="EC" id="2.3.2.27"/>
    </reaction>
</comment>
<evidence type="ECO:0000256" key="5">
    <source>
        <dbReference type="ARBA" id="ARBA00022771"/>
    </source>
</evidence>
<dbReference type="GO" id="GO:0008270">
    <property type="term" value="F:zinc ion binding"/>
    <property type="evidence" value="ECO:0007669"/>
    <property type="project" value="UniProtKB-KW"/>
</dbReference>
<keyword evidence="11" id="KW-1185">Reference proteome</keyword>
<dbReference type="PROSITE" id="PS50089">
    <property type="entry name" value="ZF_RING_2"/>
    <property type="match status" value="1"/>
</dbReference>
<evidence type="ECO:0000256" key="6">
    <source>
        <dbReference type="ARBA" id="ARBA00022786"/>
    </source>
</evidence>
<keyword evidence="6" id="KW-0833">Ubl conjugation pathway</keyword>
<evidence type="ECO:0000256" key="2">
    <source>
        <dbReference type="ARBA" id="ARBA00012483"/>
    </source>
</evidence>
<keyword evidence="3" id="KW-0808">Transferase</keyword>
<reference evidence="10 11" key="1">
    <citation type="submission" date="2024-01" db="EMBL/GenBank/DDBJ databases">
        <title>The genomes of 5 underutilized Papilionoideae crops provide insights into root nodulation and disease resistanc.</title>
        <authorList>
            <person name="Yuan L."/>
        </authorList>
    </citation>
    <scope>NUCLEOTIDE SEQUENCE [LARGE SCALE GENOMIC DNA]</scope>
    <source>
        <strain evidence="10">ZHUSHIDOU_FW_LH</strain>
        <tissue evidence="10">Leaf</tissue>
    </source>
</reference>
<evidence type="ECO:0000256" key="4">
    <source>
        <dbReference type="ARBA" id="ARBA00022723"/>
    </source>
</evidence>
<dbReference type="Proteomes" id="UP001372338">
    <property type="component" value="Unassembled WGS sequence"/>
</dbReference>
<keyword evidence="4" id="KW-0479">Metal-binding</keyword>
<dbReference type="PANTHER" id="PTHR22937:SF200">
    <property type="entry name" value="RING-TYPE E3 UBIQUITIN TRANSFERASE"/>
    <property type="match status" value="1"/>
</dbReference>
<dbReference type="InterPro" id="IPR001841">
    <property type="entry name" value="Znf_RING"/>
</dbReference>
<evidence type="ECO:0000256" key="8">
    <source>
        <dbReference type="PROSITE-ProRule" id="PRU00175"/>
    </source>
</evidence>
<evidence type="ECO:0000256" key="7">
    <source>
        <dbReference type="ARBA" id="ARBA00022833"/>
    </source>
</evidence>
<evidence type="ECO:0000313" key="10">
    <source>
        <dbReference type="EMBL" id="KAK7244221.1"/>
    </source>
</evidence>
<organism evidence="10 11">
    <name type="scientific">Crotalaria pallida</name>
    <name type="common">Smooth rattlebox</name>
    <name type="synonym">Crotalaria striata</name>
    <dbReference type="NCBI Taxonomy" id="3830"/>
    <lineage>
        <taxon>Eukaryota</taxon>
        <taxon>Viridiplantae</taxon>
        <taxon>Streptophyta</taxon>
        <taxon>Embryophyta</taxon>
        <taxon>Tracheophyta</taxon>
        <taxon>Spermatophyta</taxon>
        <taxon>Magnoliopsida</taxon>
        <taxon>eudicotyledons</taxon>
        <taxon>Gunneridae</taxon>
        <taxon>Pentapetalae</taxon>
        <taxon>rosids</taxon>
        <taxon>fabids</taxon>
        <taxon>Fabales</taxon>
        <taxon>Fabaceae</taxon>
        <taxon>Papilionoideae</taxon>
        <taxon>50 kb inversion clade</taxon>
        <taxon>genistoids sensu lato</taxon>
        <taxon>core genistoids</taxon>
        <taxon>Crotalarieae</taxon>
        <taxon>Crotalaria</taxon>
    </lineage>
</organism>
<dbReference type="SMART" id="SM00184">
    <property type="entry name" value="RING"/>
    <property type="match status" value="1"/>
</dbReference>
<evidence type="ECO:0000259" key="9">
    <source>
        <dbReference type="PROSITE" id="PS50089"/>
    </source>
</evidence>
<protein>
    <recommendedName>
        <fullName evidence="2">RING-type E3 ubiquitin transferase</fullName>
        <ecNumber evidence="2">2.3.2.27</ecNumber>
    </recommendedName>
</protein>
<feature type="domain" description="RING-type" evidence="9">
    <location>
        <begin position="477"/>
        <end position="518"/>
    </location>
</feature>
<keyword evidence="5 8" id="KW-0863">Zinc-finger</keyword>
<dbReference type="GO" id="GO:0005634">
    <property type="term" value="C:nucleus"/>
    <property type="evidence" value="ECO:0007669"/>
    <property type="project" value="TreeGrafter"/>
</dbReference>